<dbReference type="Pfam" id="PF12542">
    <property type="entry name" value="CWC25"/>
    <property type="match status" value="1"/>
</dbReference>
<evidence type="ECO:0000256" key="1">
    <source>
        <dbReference type="ARBA" id="ARBA00004123"/>
    </source>
</evidence>
<reference evidence="11 12" key="1">
    <citation type="submission" date="2019-07" db="EMBL/GenBank/DDBJ databases">
        <title>Finished genome of Venturia effusa.</title>
        <authorList>
            <person name="Young C.A."/>
            <person name="Cox M.P."/>
            <person name="Ganley A.R.D."/>
            <person name="David W.J."/>
        </authorList>
    </citation>
    <scope>NUCLEOTIDE SEQUENCE [LARGE SCALE GENOMIC DNA]</scope>
    <source>
        <strain evidence="12">albino</strain>
    </source>
</reference>
<evidence type="ECO:0000256" key="9">
    <source>
        <dbReference type="SAM" id="MobiDB-lite"/>
    </source>
</evidence>
<keyword evidence="12" id="KW-1185">Reference proteome</keyword>
<sequence>MGGDLNLKKSWHVNLMSNQKKVWEAEKGALDERKKLEQLKKEREEERAIEELQKLQASSGNSSQPLIPAKLQWMYQGGSSGGNALDNESFLLGKRRIDALVLKKEPDSDKSLGSGDAPPPPAIGTSLKDIGTKAGLDPLTAIERQKHASLQKAMSDPLLRRRLLKEMSKDKDKDEKKKHRKHRRDDDERDYRSKRRRHSEDDEDRFRSHRSHRRRSPSPSRSRSRSRSPYQSRRRDESDRHSSRKDRARSRSRSPYSRRIDDHRNTRDRSRSPYRERRQDSQRYRERRDDKKTPYSRVSDSPPKPLPSPPDSQKDENSERAAKLAAMQSSASELEEARNRRLAELEARDKAERENEDRKRQVKGDRFTAGLRRQAENVGLGDRIQRSRGGLERP</sequence>
<evidence type="ECO:0000256" key="8">
    <source>
        <dbReference type="SAM" id="Coils"/>
    </source>
</evidence>
<evidence type="ECO:0000256" key="4">
    <source>
        <dbReference type="ARBA" id="ARBA00022728"/>
    </source>
</evidence>
<evidence type="ECO:0000256" key="7">
    <source>
        <dbReference type="ARBA" id="ARBA00023242"/>
    </source>
</evidence>
<dbReference type="AlphaFoldDB" id="A0A517LAC1"/>
<accession>A0A517LAC1</accession>
<evidence type="ECO:0000256" key="6">
    <source>
        <dbReference type="ARBA" id="ARBA00023187"/>
    </source>
</evidence>
<comment type="similarity">
    <text evidence="2">Belongs to the CWC25 family.</text>
</comment>
<evidence type="ECO:0000256" key="2">
    <source>
        <dbReference type="ARBA" id="ARBA00006695"/>
    </source>
</evidence>
<organism evidence="11 12">
    <name type="scientific">Venturia effusa</name>
    <dbReference type="NCBI Taxonomy" id="50376"/>
    <lineage>
        <taxon>Eukaryota</taxon>
        <taxon>Fungi</taxon>
        <taxon>Dikarya</taxon>
        <taxon>Ascomycota</taxon>
        <taxon>Pezizomycotina</taxon>
        <taxon>Dothideomycetes</taxon>
        <taxon>Pleosporomycetidae</taxon>
        <taxon>Venturiales</taxon>
        <taxon>Venturiaceae</taxon>
        <taxon>Venturia</taxon>
    </lineage>
</organism>
<keyword evidence="7" id="KW-0539">Nucleus</keyword>
<evidence type="ECO:0000313" key="11">
    <source>
        <dbReference type="EMBL" id="QDS72579.1"/>
    </source>
</evidence>
<evidence type="ECO:0000259" key="10">
    <source>
        <dbReference type="SMART" id="SM01083"/>
    </source>
</evidence>
<feature type="compositionally biased region" description="Basic and acidic residues" evidence="9">
    <location>
        <begin position="164"/>
        <end position="175"/>
    </location>
</feature>
<evidence type="ECO:0000256" key="3">
    <source>
        <dbReference type="ARBA" id="ARBA00022664"/>
    </source>
</evidence>
<dbReference type="OrthoDB" id="21123at2759"/>
<dbReference type="GO" id="GO:0005684">
    <property type="term" value="C:U2-type spliceosomal complex"/>
    <property type="evidence" value="ECO:0007669"/>
    <property type="project" value="TreeGrafter"/>
</dbReference>
<dbReference type="PANTHER" id="PTHR16196:SF0">
    <property type="entry name" value="PRE-MRNA-SPLICING FACTOR CWC25 HOMOLOG"/>
    <property type="match status" value="1"/>
</dbReference>
<feature type="compositionally biased region" description="Basic and acidic residues" evidence="9">
    <location>
        <begin position="383"/>
        <end position="394"/>
    </location>
</feature>
<name>A0A517LAC1_9PEZI</name>
<comment type="subcellular location">
    <subcellularLocation>
        <location evidence="1">Nucleus</location>
    </subcellularLocation>
</comment>
<dbReference type="PANTHER" id="PTHR16196">
    <property type="entry name" value="CELL CYCLE CONTROL PROTEIN CWF25"/>
    <property type="match status" value="1"/>
</dbReference>
<dbReference type="Pfam" id="PF10197">
    <property type="entry name" value="Cir_N"/>
    <property type="match status" value="1"/>
</dbReference>
<keyword evidence="6" id="KW-0508">mRNA splicing</keyword>
<dbReference type="InterPro" id="IPR051376">
    <property type="entry name" value="CWC25_splicing_factor"/>
</dbReference>
<dbReference type="EMBL" id="CP042192">
    <property type="protein sequence ID" value="QDS72579.1"/>
    <property type="molecule type" value="Genomic_DNA"/>
</dbReference>
<proteinExistence type="inferred from homology"/>
<feature type="compositionally biased region" description="Basic residues" evidence="9">
    <location>
        <begin position="207"/>
        <end position="226"/>
    </location>
</feature>
<dbReference type="InterPro" id="IPR019339">
    <property type="entry name" value="CIR_N_dom"/>
</dbReference>
<keyword evidence="5 8" id="KW-0175">Coiled coil</keyword>
<gene>
    <name evidence="11" type="ORF">FKW77_000978</name>
</gene>
<evidence type="ECO:0000256" key="5">
    <source>
        <dbReference type="ARBA" id="ARBA00023054"/>
    </source>
</evidence>
<feature type="compositionally biased region" description="Basic and acidic residues" evidence="9">
    <location>
        <begin position="258"/>
        <end position="293"/>
    </location>
</feature>
<keyword evidence="3" id="KW-0507">mRNA processing</keyword>
<dbReference type="InterPro" id="IPR022209">
    <property type="entry name" value="CWC25"/>
</dbReference>
<feature type="domain" description="CBF1-interacting co-repressor CIR N-terminal" evidence="10">
    <location>
        <begin position="10"/>
        <end position="46"/>
    </location>
</feature>
<feature type="compositionally biased region" description="Basic and acidic residues" evidence="9">
    <location>
        <begin position="335"/>
        <end position="366"/>
    </location>
</feature>
<feature type="compositionally biased region" description="Basic and acidic residues" evidence="9">
    <location>
        <begin position="312"/>
        <end position="322"/>
    </location>
</feature>
<protein>
    <recommendedName>
        <fullName evidence="10">CBF1-interacting co-repressor CIR N-terminal domain-containing protein</fullName>
    </recommendedName>
</protein>
<keyword evidence="4" id="KW-0747">Spliceosome</keyword>
<dbReference type="STRING" id="50376.A0A517LAC1"/>
<evidence type="ECO:0000313" key="12">
    <source>
        <dbReference type="Proteomes" id="UP000316270"/>
    </source>
</evidence>
<feature type="coiled-coil region" evidence="8">
    <location>
        <begin position="26"/>
        <end position="58"/>
    </location>
</feature>
<dbReference type="GO" id="GO:0000398">
    <property type="term" value="P:mRNA splicing, via spliceosome"/>
    <property type="evidence" value="ECO:0007669"/>
    <property type="project" value="TreeGrafter"/>
</dbReference>
<feature type="region of interest" description="Disordered" evidence="9">
    <location>
        <begin position="104"/>
        <end position="394"/>
    </location>
</feature>
<dbReference type="SMART" id="SM01083">
    <property type="entry name" value="Cir_N"/>
    <property type="match status" value="1"/>
</dbReference>
<feature type="compositionally biased region" description="Basic residues" evidence="9">
    <location>
        <begin position="242"/>
        <end position="252"/>
    </location>
</feature>
<dbReference type="Proteomes" id="UP000316270">
    <property type="component" value="Chromosome 8"/>
</dbReference>